<comment type="caution">
    <text evidence="1">The sequence shown here is derived from an EMBL/GenBank/DDBJ whole genome shotgun (WGS) entry which is preliminary data.</text>
</comment>
<dbReference type="InterPro" id="IPR036513">
    <property type="entry name" value="STAS_dom_sf"/>
</dbReference>
<dbReference type="InterPro" id="IPR038396">
    <property type="entry name" value="SpoIIAA-like_sf"/>
</dbReference>
<dbReference type="Proteomes" id="UP001501578">
    <property type="component" value="Unassembled WGS sequence"/>
</dbReference>
<dbReference type="EMBL" id="BAAAHQ010000057">
    <property type="protein sequence ID" value="GAA0953407.1"/>
    <property type="molecule type" value="Genomic_DNA"/>
</dbReference>
<gene>
    <name evidence="1" type="ORF">GCM10009560_76220</name>
</gene>
<dbReference type="Gene3D" id="3.40.50.10600">
    <property type="entry name" value="SpoIIaa-like domains"/>
    <property type="match status" value="1"/>
</dbReference>
<organism evidence="1 2">
    <name type="scientific">Nonomuraea longicatena</name>
    <dbReference type="NCBI Taxonomy" id="83682"/>
    <lineage>
        <taxon>Bacteria</taxon>
        <taxon>Bacillati</taxon>
        <taxon>Actinomycetota</taxon>
        <taxon>Actinomycetes</taxon>
        <taxon>Streptosporangiales</taxon>
        <taxon>Streptosporangiaceae</taxon>
        <taxon>Nonomuraea</taxon>
    </lineage>
</organism>
<keyword evidence="2" id="KW-1185">Reference proteome</keyword>
<proteinExistence type="predicted"/>
<evidence type="ECO:0000313" key="1">
    <source>
        <dbReference type="EMBL" id="GAA0953407.1"/>
    </source>
</evidence>
<accession>A0ABP4BRW6</accession>
<sequence length="59" mass="6485">MRADLRLGIEKFTAFERVALVTCLGWIRQAVSAMGFLMPVEVRVFGGADGDVARSWLIG</sequence>
<evidence type="ECO:0008006" key="3">
    <source>
        <dbReference type="Google" id="ProtNLM"/>
    </source>
</evidence>
<protein>
    <recommendedName>
        <fullName evidence="3">STAS/SEC14 domain-containing protein</fullName>
    </recommendedName>
</protein>
<dbReference type="Pfam" id="PF11964">
    <property type="entry name" value="SpoIIAA-like"/>
    <property type="match status" value="1"/>
</dbReference>
<dbReference type="SUPFAM" id="SSF52091">
    <property type="entry name" value="SpoIIaa-like"/>
    <property type="match status" value="1"/>
</dbReference>
<name>A0ABP4BRW6_9ACTN</name>
<reference evidence="2" key="1">
    <citation type="journal article" date="2019" name="Int. J. Syst. Evol. Microbiol.">
        <title>The Global Catalogue of Microorganisms (GCM) 10K type strain sequencing project: providing services to taxonomists for standard genome sequencing and annotation.</title>
        <authorList>
            <consortium name="The Broad Institute Genomics Platform"/>
            <consortium name="The Broad Institute Genome Sequencing Center for Infectious Disease"/>
            <person name="Wu L."/>
            <person name="Ma J."/>
        </authorList>
    </citation>
    <scope>NUCLEOTIDE SEQUENCE [LARGE SCALE GENOMIC DNA]</scope>
    <source>
        <strain evidence="2">JCM 11136</strain>
    </source>
</reference>
<dbReference type="InterPro" id="IPR021866">
    <property type="entry name" value="SpoIIAA-like"/>
</dbReference>
<evidence type="ECO:0000313" key="2">
    <source>
        <dbReference type="Proteomes" id="UP001501578"/>
    </source>
</evidence>